<reference evidence="1" key="1">
    <citation type="journal article" date="2014" name="Genome Biol.">
        <title>Transcriptome and methylome profiling reveals relics of genome dominance in the mesopolyploid Brassica oleracea.</title>
        <authorList>
            <person name="Parkin I.A."/>
            <person name="Koh C."/>
            <person name="Tang H."/>
            <person name="Robinson S.J."/>
            <person name="Kagale S."/>
            <person name="Clarke W.E."/>
            <person name="Town C.D."/>
            <person name="Nixon J."/>
            <person name="Krishnakumar V."/>
            <person name="Bidwell S.L."/>
            <person name="Denoeud F."/>
            <person name="Belcram H."/>
            <person name="Links M.G."/>
            <person name="Just J."/>
            <person name="Clarke C."/>
            <person name="Bender T."/>
            <person name="Huebert T."/>
            <person name="Mason A.S."/>
            <person name="Pires J.C."/>
            <person name="Barker G."/>
            <person name="Moore J."/>
            <person name="Walley P.G."/>
            <person name="Manoli S."/>
            <person name="Batley J."/>
            <person name="Edwards D."/>
            <person name="Nelson M.N."/>
            <person name="Wang X."/>
            <person name="Paterson A.H."/>
            <person name="King G."/>
            <person name="Bancroft I."/>
            <person name="Chalhoub B."/>
            <person name="Sharpe A.G."/>
        </authorList>
    </citation>
    <scope>NUCLEOTIDE SEQUENCE [LARGE SCALE GENOMIC DNA]</scope>
    <source>
        <strain evidence="1">cv. TO1000</strain>
    </source>
</reference>
<reference evidence="1" key="2">
    <citation type="submission" date="2015-06" db="UniProtKB">
        <authorList>
            <consortium name="EnsemblPlants"/>
        </authorList>
    </citation>
    <scope>IDENTIFICATION</scope>
</reference>
<dbReference type="EnsemblPlants" id="Bo17290s010.1">
    <property type="protein sequence ID" value="Bo17290s010.1"/>
    <property type="gene ID" value="Bo17290s010"/>
</dbReference>
<dbReference type="HOGENOM" id="CLU_2852809_0_0_1"/>
<accession>A0A0D3A0B9</accession>
<dbReference type="Proteomes" id="UP000032141">
    <property type="component" value="Unassembled WGS sequence"/>
</dbReference>
<keyword evidence="2" id="KW-1185">Reference proteome</keyword>
<sequence>MGTGGLSLVQTQKKLVSGRRICFAKALETTSSGEEKCSPHHYLVLKWDMEFFHLNKYVTMHMSNV</sequence>
<evidence type="ECO:0000313" key="2">
    <source>
        <dbReference type="Proteomes" id="UP000032141"/>
    </source>
</evidence>
<proteinExistence type="predicted"/>
<protein>
    <submittedName>
        <fullName evidence="1">Uncharacterized protein</fullName>
    </submittedName>
</protein>
<organism evidence="1 2">
    <name type="scientific">Brassica oleracea var. oleracea</name>
    <dbReference type="NCBI Taxonomy" id="109376"/>
    <lineage>
        <taxon>Eukaryota</taxon>
        <taxon>Viridiplantae</taxon>
        <taxon>Streptophyta</taxon>
        <taxon>Embryophyta</taxon>
        <taxon>Tracheophyta</taxon>
        <taxon>Spermatophyta</taxon>
        <taxon>Magnoliopsida</taxon>
        <taxon>eudicotyledons</taxon>
        <taxon>Gunneridae</taxon>
        <taxon>Pentapetalae</taxon>
        <taxon>rosids</taxon>
        <taxon>malvids</taxon>
        <taxon>Brassicales</taxon>
        <taxon>Brassicaceae</taxon>
        <taxon>Brassiceae</taxon>
        <taxon>Brassica</taxon>
    </lineage>
</organism>
<dbReference type="Gramene" id="Bo17290s010.1">
    <property type="protein sequence ID" value="Bo17290s010.1"/>
    <property type="gene ID" value="Bo17290s010"/>
</dbReference>
<evidence type="ECO:0000313" key="1">
    <source>
        <dbReference type="EnsemblPlants" id="Bo17290s010.1"/>
    </source>
</evidence>
<dbReference type="AlphaFoldDB" id="A0A0D3A0B9"/>
<name>A0A0D3A0B9_BRAOL</name>